<organism evidence="12 13">
    <name type="scientific">Oikopleura dioica</name>
    <name type="common">Tunicate</name>
    <dbReference type="NCBI Taxonomy" id="34765"/>
    <lineage>
        <taxon>Eukaryota</taxon>
        <taxon>Metazoa</taxon>
        <taxon>Chordata</taxon>
        <taxon>Tunicata</taxon>
        <taxon>Appendicularia</taxon>
        <taxon>Copelata</taxon>
        <taxon>Oikopleuridae</taxon>
        <taxon>Oikopleura</taxon>
    </lineage>
</organism>
<evidence type="ECO:0000256" key="1">
    <source>
        <dbReference type="ARBA" id="ARBA00004435"/>
    </source>
</evidence>
<keyword evidence="8 11" id="KW-1133">Transmembrane helix</keyword>
<evidence type="ECO:0000313" key="12">
    <source>
        <dbReference type="EMBL" id="CAG5079459.1"/>
    </source>
</evidence>
<evidence type="ECO:0000256" key="10">
    <source>
        <dbReference type="SAM" id="MobiDB-lite"/>
    </source>
</evidence>
<evidence type="ECO:0000256" key="5">
    <source>
        <dbReference type="ARBA" id="ARBA00022475"/>
    </source>
</evidence>
<dbReference type="EMBL" id="OU015568">
    <property type="protein sequence ID" value="CAG5079459.1"/>
    <property type="molecule type" value="Genomic_DNA"/>
</dbReference>
<feature type="compositionally biased region" description="Basic residues" evidence="10">
    <location>
        <begin position="12"/>
        <end position="25"/>
    </location>
</feature>
<feature type="transmembrane region" description="Helical" evidence="11">
    <location>
        <begin position="60"/>
        <end position="84"/>
    </location>
</feature>
<evidence type="ECO:0000256" key="11">
    <source>
        <dbReference type="SAM" id="Phobius"/>
    </source>
</evidence>
<evidence type="ECO:0000256" key="4">
    <source>
        <dbReference type="ARBA" id="ARBA00022427"/>
    </source>
</evidence>
<feature type="transmembrane region" description="Helical" evidence="11">
    <location>
        <begin position="229"/>
        <end position="248"/>
    </location>
</feature>
<evidence type="ECO:0000256" key="2">
    <source>
        <dbReference type="ARBA" id="ARBA00004651"/>
    </source>
</evidence>
<reference evidence="12 13" key="1">
    <citation type="submission" date="2021-04" db="EMBL/GenBank/DDBJ databases">
        <authorList>
            <person name="Bliznina A."/>
        </authorList>
    </citation>
    <scope>NUCLEOTIDE SEQUENCE [LARGE SCALE GENOMIC DNA]</scope>
</reference>
<dbReference type="Gene3D" id="1.20.140.150">
    <property type="match status" value="1"/>
</dbReference>
<dbReference type="InterPro" id="IPR006187">
    <property type="entry name" value="Claudin"/>
</dbReference>
<keyword evidence="13" id="KW-1185">Reference proteome</keyword>
<gene>
    <name evidence="12" type="ORF">OKIOD_LOCUS816</name>
</gene>
<evidence type="ECO:0000256" key="3">
    <source>
        <dbReference type="ARBA" id="ARBA00008295"/>
    </source>
</evidence>
<name>A0ABN7RKS5_OIKDI</name>
<evidence type="ECO:0000256" key="8">
    <source>
        <dbReference type="ARBA" id="ARBA00022989"/>
    </source>
</evidence>
<keyword evidence="6 11" id="KW-0812">Transmembrane</keyword>
<feature type="transmembrane region" description="Helical" evidence="11">
    <location>
        <begin position="134"/>
        <end position="158"/>
    </location>
</feature>
<comment type="similarity">
    <text evidence="3">Belongs to the claudin family.</text>
</comment>
<accession>A0ABN7RKS5</accession>
<feature type="transmembrane region" description="Helical" evidence="11">
    <location>
        <begin position="90"/>
        <end position="113"/>
    </location>
</feature>
<evidence type="ECO:0000256" key="6">
    <source>
        <dbReference type="ARBA" id="ARBA00022692"/>
    </source>
</evidence>
<evidence type="ECO:0000256" key="9">
    <source>
        <dbReference type="ARBA" id="ARBA00023136"/>
    </source>
</evidence>
<evidence type="ECO:0000313" key="13">
    <source>
        <dbReference type="Proteomes" id="UP001158576"/>
    </source>
</evidence>
<dbReference type="PANTHER" id="PTHR12002">
    <property type="entry name" value="CLAUDIN"/>
    <property type="match status" value="1"/>
</dbReference>
<keyword evidence="7" id="KW-0965">Cell junction</keyword>
<evidence type="ECO:0000256" key="7">
    <source>
        <dbReference type="ARBA" id="ARBA00022949"/>
    </source>
</evidence>
<comment type="subcellular location">
    <subcellularLocation>
        <location evidence="1">Cell junction</location>
        <location evidence="1">Tight junction</location>
    </subcellularLocation>
    <subcellularLocation>
        <location evidence="2">Cell membrane</location>
        <topology evidence="2">Multi-pass membrane protein</topology>
    </subcellularLocation>
</comment>
<protein>
    <submittedName>
        <fullName evidence="12">Oidioi.mRNA.OKI2018_I69.PAR.g9258.t1.cds</fullName>
    </submittedName>
</protein>
<dbReference type="Proteomes" id="UP001158576">
    <property type="component" value="Chromosome PAR"/>
</dbReference>
<proteinExistence type="inferred from homology"/>
<feature type="compositionally biased region" description="Low complexity" evidence="10">
    <location>
        <begin position="1"/>
        <end position="11"/>
    </location>
</feature>
<feature type="region of interest" description="Disordered" evidence="10">
    <location>
        <begin position="1"/>
        <end position="27"/>
    </location>
</feature>
<keyword evidence="5" id="KW-1003">Cell membrane</keyword>
<keyword evidence="9 11" id="KW-0472">Membrane</keyword>
<sequence length="287" mass="32667">MGTNSRSSSSSGKRRNTRNVRNTRRHTTETNLMREADALQLDSDMDLEIRLPGFTLHTQLQIAIFTGSVFIWTAHLIIIIWPLWALMNSAVSSPVLGAVFLFKGIFVQCLQYMPGQFQCDNFLRPVFSLSAIQLILRSFAILSIFCGAISLILMLFGMECTKTFLTKPKIKRFSRKNIDQNSEKAMYSASLAQNYHASELVQSSMGSIFSGKANIDVDSIRYELGGCCYASFCVSFLEYCLGVVIYFFRGFVNERKLSVAEHQDQEKAYEEKLRALMKNKEMEAYMY</sequence>
<keyword evidence="4" id="KW-0796">Tight junction</keyword>